<organism evidence="5 6">
    <name type="scientific">Leptotrombidium deliense</name>
    <dbReference type="NCBI Taxonomy" id="299467"/>
    <lineage>
        <taxon>Eukaryota</taxon>
        <taxon>Metazoa</taxon>
        <taxon>Ecdysozoa</taxon>
        <taxon>Arthropoda</taxon>
        <taxon>Chelicerata</taxon>
        <taxon>Arachnida</taxon>
        <taxon>Acari</taxon>
        <taxon>Acariformes</taxon>
        <taxon>Trombidiformes</taxon>
        <taxon>Prostigmata</taxon>
        <taxon>Anystina</taxon>
        <taxon>Parasitengona</taxon>
        <taxon>Trombiculoidea</taxon>
        <taxon>Trombiculidae</taxon>
        <taxon>Leptotrombidium</taxon>
    </lineage>
</organism>
<evidence type="ECO:0000256" key="1">
    <source>
        <dbReference type="ARBA" id="ARBA00022658"/>
    </source>
</evidence>
<dbReference type="VEuPathDB" id="VectorBase:LDEU010097"/>
<dbReference type="PROSITE" id="PS51651">
    <property type="entry name" value="DOCKER"/>
    <property type="match status" value="1"/>
</dbReference>
<dbReference type="GO" id="GO:0005737">
    <property type="term" value="C:cytoplasm"/>
    <property type="evidence" value="ECO:0007669"/>
    <property type="project" value="TreeGrafter"/>
</dbReference>
<dbReference type="GO" id="GO:0005886">
    <property type="term" value="C:plasma membrane"/>
    <property type="evidence" value="ECO:0007669"/>
    <property type="project" value="TreeGrafter"/>
</dbReference>
<feature type="region of interest" description="Disordered" evidence="3">
    <location>
        <begin position="683"/>
        <end position="717"/>
    </location>
</feature>
<evidence type="ECO:0000313" key="6">
    <source>
        <dbReference type="Proteomes" id="UP000288716"/>
    </source>
</evidence>
<dbReference type="GO" id="GO:0005085">
    <property type="term" value="F:guanyl-nucleotide exchange factor activity"/>
    <property type="evidence" value="ECO:0007669"/>
    <property type="project" value="UniProtKB-KW"/>
</dbReference>
<dbReference type="InterPro" id="IPR046769">
    <property type="entry name" value="DOCKER_Lobe_A"/>
</dbReference>
<evidence type="ECO:0000256" key="2">
    <source>
        <dbReference type="PROSITE-ProRule" id="PRU00984"/>
    </source>
</evidence>
<dbReference type="InterPro" id="IPR046773">
    <property type="entry name" value="DOCKER_Lobe_C"/>
</dbReference>
<dbReference type="InterPro" id="IPR026791">
    <property type="entry name" value="DOCK"/>
</dbReference>
<dbReference type="InterPro" id="IPR043162">
    <property type="entry name" value="DOCK_C_lobe_C"/>
</dbReference>
<keyword evidence="6" id="KW-1185">Reference proteome</keyword>
<dbReference type="Pfam" id="PF06920">
    <property type="entry name" value="DHR-2_Lobe_A"/>
    <property type="match status" value="1"/>
</dbReference>
<sequence>LPADNFTEAAFTLKLHSELLDWSWSAITPDPYHLSRETQLEWQRKESLYLVIIDNFDKGKCWEEGIPLIKELAQFYETRLFDYYKLSTLLKTQAKFLDNILTQLRPEPEYYRVGFYGPCFPLFLTNKVFVYRGLEYEKMPAFVARIQTEFPQAQIMTKNAPPDETILNSQAQFIQICSVKSVPDIKPQFQGQDVPEKVLGYYLVNDIKTFTFDRPVHKGPVDKDNEFKSLWIERTTLTIDSKLPGILRWFEVIDKVVTELSPVEHACETIDNMIRELQKLITSYTSEPLKPISPLSMRLQGVIEAAVNGGIAKYQDAFFNPKFIHTHPEHMGNVRRLKQLILQKLRILEGGLSLHGRLVSGTNVQPLHKRLVERFTLMRHSVVEASAYVVDYRLDSIVSRRPSIINTPLPPIPTDSSPYSTPNRDNHVSSVVETNGVHNEDDIYSVPQDCFLNMTPPIPERNSPAPAPPLPPSRPRSAGYSTIDGQMLNASPPVPTTKPPPIPVQYNGAPVIQRSRSIPRNQNLSHYQQQHQTQHTHILHHQQSLPNYYSLSPTKENPFPAIVPPLPPRNNTLERQRRNYSASELDEERPVLPKRTLKKSPANKDPFNVAASSVVIPIEYEPRAPETTSPPLPTKKSVVLESLVCSVNDIDYPVMSTESVSVENNCNTDEISLKSASSVSTISISEGTSSSGDNVCLQQTTESKESVLEEDSNTELV</sequence>
<dbReference type="PANTHER" id="PTHR45653">
    <property type="entry name" value="DEDICATOR OF CYTOKINESIS"/>
    <property type="match status" value="1"/>
</dbReference>
<dbReference type="Proteomes" id="UP000288716">
    <property type="component" value="Unassembled WGS sequence"/>
</dbReference>
<feature type="domain" description="DOCKER" evidence="4">
    <location>
        <begin position="1"/>
        <end position="391"/>
    </location>
</feature>
<dbReference type="InterPro" id="IPR043161">
    <property type="entry name" value="DOCK_C_lobe_A"/>
</dbReference>
<dbReference type="InterPro" id="IPR046770">
    <property type="entry name" value="DOCKER_Lobe_B"/>
</dbReference>
<dbReference type="STRING" id="299467.A0A443S380"/>
<feature type="non-terminal residue" evidence="5">
    <location>
        <position position="1"/>
    </location>
</feature>
<dbReference type="OrthoDB" id="18896at2759"/>
<proteinExistence type="inferred from homology"/>
<comment type="similarity">
    <text evidence="2">Belongs to the DOCK family.</text>
</comment>
<evidence type="ECO:0000313" key="5">
    <source>
        <dbReference type="EMBL" id="RWS21943.1"/>
    </source>
</evidence>
<gene>
    <name evidence="5" type="ORF">B4U80_01234</name>
</gene>
<protein>
    <submittedName>
        <fullName evidence="5">Dedicator of cytokinesis protein 3-like isoform X4</fullName>
    </submittedName>
</protein>
<dbReference type="GO" id="GO:0031267">
    <property type="term" value="F:small GTPase binding"/>
    <property type="evidence" value="ECO:0007669"/>
    <property type="project" value="TreeGrafter"/>
</dbReference>
<keyword evidence="1" id="KW-0344">Guanine-nucleotide releasing factor</keyword>
<dbReference type="Gene3D" id="1.25.40.410">
    <property type="match status" value="1"/>
</dbReference>
<dbReference type="InterPro" id="IPR027357">
    <property type="entry name" value="DOCKER_dom"/>
</dbReference>
<name>A0A443S380_9ACAR</name>
<feature type="compositionally biased region" description="Pro residues" evidence="3">
    <location>
        <begin position="465"/>
        <end position="474"/>
    </location>
</feature>
<feature type="compositionally biased region" description="Polar residues" evidence="3">
    <location>
        <begin position="692"/>
        <end position="701"/>
    </location>
</feature>
<dbReference type="Pfam" id="PF20422">
    <property type="entry name" value="DHR-2_Lobe_B"/>
    <property type="match status" value="1"/>
</dbReference>
<evidence type="ECO:0000256" key="3">
    <source>
        <dbReference type="SAM" id="MobiDB-lite"/>
    </source>
</evidence>
<dbReference type="Pfam" id="PF20421">
    <property type="entry name" value="DHR-2_Lobe_C"/>
    <property type="match status" value="1"/>
</dbReference>
<dbReference type="GO" id="GO:0007264">
    <property type="term" value="P:small GTPase-mediated signal transduction"/>
    <property type="evidence" value="ECO:0007669"/>
    <property type="project" value="InterPro"/>
</dbReference>
<feature type="compositionally biased region" description="Acidic residues" evidence="3">
    <location>
        <begin position="708"/>
        <end position="717"/>
    </location>
</feature>
<comment type="caution">
    <text evidence="5">The sequence shown here is derived from an EMBL/GenBank/DDBJ whole genome shotgun (WGS) entry which is preliminary data.</text>
</comment>
<dbReference type="PANTHER" id="PTHR45653:SF12">
    <property type="entry name" value="SPONGE, ISOFORM E"/>
    <property type="match status" value="1"/>
</dbReference>
<evidence type="ECO:0000259" key="4">
    <source>
        <dbReference type="PROSITE" id="PS51651"/>
    </source>
</evidence>
<feature type="region of interest" description="Disordered" evidence="3">
    <location>
        <begin position="456"/>
        <end position="478"/>
    </location>
</feature>
<feature type="region of interest" description="Disordered" evidence="3">
    <location>
        <begin position="560"/>
        <end position="589"/>
    </location>
</feature>
<dbReference type="AlphaFoldDB" id="A0A443S380"/>
<dbReference type="EMBL" id="NCKV01010282">
    <property type="protein sequence ID" value="RWS21943.1"/>
    <property type="molecule type" value="Genomic_DNA"/>
</dbReference>
<dbReference type="Gene3D" id="1.20.58.740">
    <property type="match status" value="1"/>
</dbReference>
<accession>A0A443S380</accession>
<reference evidence="5 6" key="1">
    <citation type="journal article" date="2018" name="Gigascience">
        <title>Genomes of trombidid mites reveal novel predicted allergens and laterally-transferred genes associated with secondary metabolism.</title>
        <authorList>
            <person name="Dong X."/>
            <person name="Chaisiri K."/>
            <person name="Xia D."/>
            <person name="Armstrong S.D."/>
            <person name="Fang Y."/>
            <person name="Donnelly M.J."/>
            <person name="Kadowaki T."/>
            <person name="McGarry J.W."/>
            <person name="Darby A.C."/>
            <person name="Makepeace B.L."/>
        </authorList>
    </citation>
    <scope>NUCLEOTIDE SEQUENCE [LARGE SCALE GENOMIC DNA]</scope>
    <source>
        <strain evidence="5">UoL-UT</strain>
    </source>
</reference>